<accession>A0A1H0LPR4</accession>
<dbReference type="InterPro" id="IPR036259">
    <property type="entry name" value="MFS_trans_sf"/>
</dbReference>
<dbReference type="InterPro" id="IPR011701">
    <property type="entry name" value="MFS"/>
</dbReference>
<gene>
    <name evidence="7" type="ORF">SAMN05660199_02370</name>
</gene>
<evidence type="ECO:0000256" key="6">
    <source>
        <dbReference type="SAM" id="Phobius"/>
    </source>
</evidence>
<keyword evidence="5 6" id="KW-0472">Membrane</keyword>
<feature type="transmembrane region" description="Helical" evidence="6">
    <location>
        <begin position="235"/>
        <end position="255"/>
    </location>
</feature>
<dbReference type="STRING" id="1052260.SAMN05660199_02370"/>
<feature type="transmembrane region" description="Helical" evidence="6">
    <location>
        <begin position="99"/>
        <end position="120"/>
    </location>
</feature>
<dbReference type="CDD" id="cd06173">
    <property type="entry name" value="MFS_MefA_like"/>
    <property type="match status" value="1"/>
</dbReference>
<protein>
    <submittedName>
        <fullName evidence="7">Predicted arabinose efflux permease, MFS family</fullName>
    </submittedName>
</protein>
<feature type="transmembrane region" description="Helical" evidence="6">
    <location>
        <begin position="43"/>
        <end position="61"/>
    </location>
</feature>
<dbReference type="GO" id="GO:0022857">
    <property type="term" value="F:transmembrane transporter activity"/>
    <property type="evidence" value="ECO:0007669"/>
    <property type="project" value="InterPro"/>
</dbReference>
<proteinExistence type="predicted"/>
<keyword evidence="2" id="KW-1003">Cell membrane</keyword>
<dbReference type="Gene3D" id="1.20.1250.20">
    <property type="entry name" value="MFS general substrate transporter like domains"/>
    <property type="match status" value="1"/>
</dbReference>
<evidence type="ECO:0000256" key="2">
    <source>
        <dbReference type="ARBA" id="ARBA00022475"/>
    </source>
</evidence>
<dbReference type="AlphaFoldDB" id="A0A1H0LPR4"/>
<reference evidence="8" key="1">
    <citation type="submission" date="2016-10" db="EMBL/GenBank/DDBJ databases">
        <authorList>
            <person name="Varghese N."/>
            <person name="Submissions S."/>
        </authorList>
    </citation>
    <scope>NUCLEOTIDE SEQUENCE [LARGE SCALE GENOMIC DNA]</scope>
    <source>
        <strain evidence="8">DSM 45843</strain>
    </source>
</reference>
<evidence type="ECO:0000313" key="8">
    <source>
        <dbReference type="Proteomes" id="UP000199088"/>
    </source>
</evidence>
<evidence type="ECO:0000256" key="3">
    <source>
        <dbReference type="ARBA" id="ARBA00022692"/>
    </source>
</evidence>
<sequence>MGWVTLSTPCACPDLRCWLVVAETPVGSPFASRGFRWFFTGRLVSLAGTSLSSVALAFAVLDAAGSATALGVVLTGHSLAMVVFLLAGGVVADRLPRRGVLVVSHLGAGLTQATVATVLLSGSFDLAAVTALSAVNGVVTGFTMPALRGIVPELVARGQLQRANSLLASTANATKVLGPTVAGVLSATAGGGWALAVDAVSYLLAALCLARVPVRPAAGAPRRSVVDDLRDGWDAFRSLTWVWAVTLAFLVVNLVQQGVWSVLGPTIARASFGEAAWGVILSGRAVGLLAASLLLYRVAVRRPLRAGQLCTALLALPLLLLGTAAPVGWLVAVACLAGAGSAVAGICWETALQGHVPQRVLSRVSSYDDLGSFVAIPLGQAVAGPLALAFGAGQVAVAGAVVLAGSALLPLAARSVRDLRHA</sequence>
<feature type="transmembrane region" description="Helical" evidence="6">
    <location>
        <begin position="193"/>
        <end position="214"/>
    </location>
</feature>
<evidence type="ECO:0000256" key="4">
    <source>
        <dbReference type="ARBA" id="ARBA00022989"/>
    </source>
</evidence>
<dbReference type="SUPFAM" id="SSF103473">
    <property type="entry name" value="MFS general substrate transporter"/>
    <property type="match status" value="1"/>
</dbReference>
<dbReference type="EMBL" id="FNIR01000007">
    <property type="protein sequence ID" value="SDO69860.1"/>
    <property type="molecule type" value="Genomic_DNA"/>
</dbReference>
<name>A0A1H0LPR4_9ACTN</name>
<dbReference type="GO" id="GO:0005886">
    <property type="term" value="C:plasma membrane"/>
    <property type="evidence" value="ECO:0007669"/>
    <property type="project" value="UniProtKB-SubCell"/>
</dbReference>
<comment type="subcellular location">
    <subcellularLocation>
        <location evidence="1">Cell membrane</location>
        <topology evidence="1">Multi-pass membrane protein</topology>
    </subcellularLocation>
</comment>
<organism evidence="7 8">
    <name type="scientific">Klenkia soli</name>
    <dbReference type="NCBI Taxonomy" id="1052260"/>
    <lineage>
        <taxon>Bacteria</taxon>
        <taxon>Bacillati</taxon>
        <taxon>Actinomycetota</taxon>
        <taxon>Actinomycetes</taxon>
        <taxon>Geodermatophilales</taxon>
        <taxon>Geodermatophilaceae</taxon>
        <taxon>Klenkia</taxon>
    </lineage>
</organism>
<keyword evidence="8" id="KW-1185">Reference proteome</keyword>
<dbReference type="PANTHER" id="PTHR23513">
    <property type="entry name" value="INTEGRAL MEMBRANE EFFLUX PROTEIN-RELATED"/>
    <property type="match status" value="1"/>
</dbReference>
<evidence type="ECO:0000256" key="5">
    <source>
        <dbReference type="ARBA" id="ARBA00023136"/>
    </source>
</evidence>
<dbReference type="Pfam" id="PF07690">
    <property type="entry name" value="MFS_1"/>
    <property type="match status" value="1"/>
</dbReference>
<keyword evidence="4 6" id="KW-1133">Transmembrane helix</keyword>
<feature type="transmembrane region" description="Helical" evidence="6">
    <location>
        <begin position="275"/>
        <end position="296"/>
    </location>
</feature>
<dbReference type="PANTHER" id="PTHR23513:SF11">
    <property type="entry name" value="STAPHYLOFERRIN A TRANSPORTER"/>
    <property type="match status" value="1"/>
</dbReference>
<evidence type="ECO:0000256" key="1">
    <source>
        <dbReference type="ARBA" id="ARBA00004651"/>
    </source>
</evidence>
<feature type="transmembrane region" description="Helical" evidence="6">
    <location>
        <begin position="395"/>
        <end position="413"/>
    </location>
</feature>
<evidence type="ECO:0000313" key="7">
    <source>
        <dbReference type="EMBL" id="SDO69860.1"/>
    </source>
</evidence>
<feature type="transmembrane region" description="Helical" evidence="6">
    <location>
        <begin position="67"/>
        <end position="92"/>
    </location>
</feature>
<dbReference type="Proteomes" id="UP000199088">
    <property type="component" value="Unassembled WGS sequence"/>
</dbReference>
<keyword evidence="3 6" id="KW-0812">Transmembrane</keyword>